<dbReference type="KEGG" id="saci:Sinac_3459"/>
<evidence type="ECO:0000313" key="4">
    <source>
        <dbReference type="EMBL" id="AGA30397.1"/>
    </source>
</evidence>
<evidence type="ECO:0000313" key="6">
    <source>
        <dbReference type="EMBL" id="AGA30893.1"/>
    </source>
</evidence>
<dbReference type="AlphaFoldDB" id="H1N3M2"/>
<gene>
    <name evidence="2" type="ordered locus">Sinac_1178</name>
    <name evidence="3" type="ordered locus">Sinac_3459</name>
    <name evidence="4" type="ordered locus">Sinac_6315</name>
    <name evidence="5" type="ordered locus">Sinac_6703</name>
    <name evidence="6" type="ordered locus">Sinac_6833</name>
</gene>
<sequence>MSDLTQRSHRGNGNGMSTNGRRLQHGKPHLAEARDLQPDAREGLAGPTGVADRPVLPWTPGNAGRGKGPEFKTSVTKSMRAGRLA</sequence>
<dbReference type="Proteomes" id="UP000010798">
    <property type="component" value="Chromosome"/>
</dbReference>
<dbReference type="OrthoDB" id="9975744at2"/>
<organism evidence="6 7">
    <name type="scientific">Singulisphaera acidiphila (strain ATCC BAA-1392 / DSM 18658 / VKM B-2454 / MOB10)</name>
    <dbReference type="NCBI Taxonomy" id="886293"/>
    <lineage>
        <taxon>Bacteria</taxon>
        <taxon>Pseudomonadati</taxon>
        <taxon>Planctomycetota</taxon>
        <taxon>Planctomycetia</taxon>
        <taxon>Isosphaerales</taxon>
        <taxon>Isosphaeraceae</taxon>
        <taxon>Singulisphaera</taxon>
    </lineage>
</organism>
<dbReference type="KEGG" id="saci:Sinac_6315"/>
<keyword evidence="7" id="KW-1185">Reference proteome</keyword>
<dbReference type="EMBL" id="CP003364">
    <property type="protein sequence ID" value="AGA25573.1"/>
    <property type="molecule type" value="Genomic_DNA"/>
</dbReference>
<dbReference type="KEGG" id="saci:Sinac_6703"/>
<proteinExistence type="predicted"/>
<dbReference type="EMBL" id="CP003364">
    <property type="protein sequence ID" value="AGA30773.1"/>
    <property type="molecule type" value="Genomic_DNA"/>
</dbReference>
<dbReference type="KEGG" id="saci:Sinac_1178"/>
<protein>
    <submittedName>
        <fullName evidence="6">Uncharacterized protein</fullName>
    </submittedName>
</protein>
<dbReference type="HOGENOM" id="CLU_2510892_0_0_0"/>
<evidence type="ECO:0000313" key="7">
    <source>
        <dbReference type="Proteomes" id="UP000010798"/>
    </source>
</evidence>
<feature type="region of interest" description="Disordered" evidence="1">
    <location>
        <begin position="1"/>
        <end position="85"/>
    </location>
</feature>
<evidence type="ECO:0000313" key="3">
    <source>
        <dbReference type="EMBL" id="AGA27716.1"/>
    </source>
</evidence>
<dbReference type="EMBL" id="CP003364">
    <property type="protein sequence ID" value="AGA30893.1"/>
    <property type="molecule type" value="Genomic_DNA"/>
</dbReference>
<reference evidence="6 7" key="1">
    <citation type="submission" date="2012-02" db="EMBL/GenBank/DDBJ databases">
        <title>Complete sequence of chromosome of Singulisphaera acidiphila DSM 18658.</title>
        <authorList>
            <consortium name="US DOE Joint Genome Institute (JGI-PGF)"/>
            <person name="Lucas S."/>
            <person name="Copeland A."/>
            <person name="Lapidus A."/>
            <person name="Glavina del Rio T."/>
            <person name="Dalin E."/>
            <person name="Tice H."/>
            <person name="Bruce D."/>
            <person name="Goodwin L."/>
            <person name="Pitluck S."/>
            <person name="Peters L."/>
            <person name="Ovchinnikova G."/>
            <person name="Chertkov O."/>
            <person name="Kyrpides N."/>
            <person name="Mavromatis K."/>
            <person name="Ivanova N."/>
            <person name="Brettin T."/>
            <person name="Detter J.C."/>
            <person name="Han C."/>
            <person name="Larimer F."/>
            <person name="Land M."/>
            <person name="Hauser L."/>
            <person name="Markowitz V."/>
            <person name="Cheng J.-F."/>
            <person name="Hugenholtz P."/>
            <person name="Woyke T."/>
            <person name="Wu D."/>
            <person name="Tindall B."/>
            <person name="Pomrenke H."/>
            <person name="Brambilla E."/>
            <person name="Klenk H.-P."/>
            <person name="Eisen J.A."/>
        </authorList>
    </citation>
    <scope>NUCLEOTIDE SEQUENCE [LARGE SCALE GENOMIC DNA]</scope>
    <source>
        <strain evidence="7">ATCC BAA-1392 / DSM 18658 / VKM B-2454 / MOB10</strain>
        <strain evidence="6">DSM 18658</strain>
    </source>
</reference>
<dbReference type="KEGG" id="saci:Sinac_6833"/>
<evidence type="ECO:0000313" key="2">
    <source>
        <dbReference type="EMBL" id="AGA25573.1"/>
    </source>
</evidence>
<dbReference type="EMBL" id="CP003364">
    <property type="protein sequence ID" value="AGA30397.1"/>
    <property type="molecule type" value="Genomic_DNA"/>
</dbReference>
<feature type="compositionally biased region" description="Basic and acidic residues" evidence="1">
    <location>
        <begin position="29"/>
        <end position="42"/>
    </location>
</feature>
<evidence type="ECO:0000313" key="5">
    <source>
        <dbReference type="EMBL" id="AGA30773.1"/>
    </source>
</evidence>
<accession>H1N3M2</accession>
<name>H1N3M2_SINAD</name>
<dbReference type="EMBL" id="CP003364">
    <property type="protein sequence ID" value="AGA27716.1"/>
    <property type="molecule type" value="Genomic_DNA"/>
</dbReference>
<evidence type="ECO:0000256" key="1">
    <source>
        <dbReference type="SAM" id="MobiDB-lite"/>
    </source>
</evidence>